<name>A0AAV2Q1B9_MEGNR</name>
<evidence type="ECO:0000256" key="2">
    <source>
        <dbReference type="ARBA" id="ARBA00022729"/>
    </source>
</evidence>
<keyword evidence="1" id="KW-0433">Leucine-rich repeat</keyword>
<dbReference type="SUPFAM" id="SSF52058">
    <property type="entry name" value="L domain-like"/>
    <property type="match status" value="1"/>
</dbReference>
<sequence>MYFPATRSLISLIFIFISAKFYTSADNVDFKVEPLCPDADAIAPACKCTKDNVTLALDMDCTGTNSTFLLKHAFQADFPTKAMNKIHMYGSVITTLEHGTFHDVSFKIFDIRFGDLETVEEGVLDGSKDTAEIIDFSSNHISSFPFESLSKFTALKVLYFNSNELSSMPVIVNPTLEKLNLAYNPMKEANIDAFRGLPRLNHLGLYNAQLEDFAPGMFIDNPQLNHVNLQGNKLTHLPRDMFRGSNKWSSIPLQGNMIERVEQGAIPEILHLVVYFLSNKLTVLEEAVWRPLFNEGVTIIDMDYNLLACGCDVAWIVREKPLLWMMPKARCDSGMLIEDLNPEDFVHCE</sequence>
<dbReference type="InterPro" id="IPR001611">
    <property type="entry name" value="Leu-rich_rpt"/>
</dbReference>
<accession>A0AAV2Q1B9</accession>
<gene>
    <name evidence="5" type="ORF">MNOR_LOCUS5745</name>
</gene>
<dbReference type="Pfam" id="PF13855">
    <property type="entry name" value="LRR_8"/>
    <property type="match status" value="1"/>
</dbReference>
<feature type="chain" id="PRO_5043853244" evidence="4">
    <location>
        <begin position="26"/>
        <end position="349"/>
    </location>
</feature>
<dbReference type="InterPro" id="IPR003591">
    <property type="entry name" value="Leu-rich_rpt_typical-subtyp"/>
</dbReference>
<organism evidence="5 6">
    <name type="scientific">Meganyctiphanes norvegica</name>
    <name type="common">Northern krill</name>
    <name type="synonym">Thysanopoda norvegica</name>
    <dbReference type="NCBI Taxonomy" id="48144"/>
    <lineage>
        <taxon>Eukaryota</taxon>
        <taxon>Metazoa</taxon>
        <taxon>Ecdysozoa</taxon>
        <taxon>Arthropoda</taxon>
        <taxon>Crustacea</taxon>
        <taxon>Multicrustacea</taxon>
        <taxon>Malacostraca</taxon>
        <taxon>Eumalacostraca</taxon>
        <taxon>Eucarida</taxon>
        <taxon>Euphausiacea</taxon>
        <taxon>Euphausiidae</taxon>
        <taxon>Meganyctiphanes</taxon>
    </lineage>
</organism>
<dbReference type="PANTHER" id="PTHR24373">
    <property type="entry name" value="SLIT RELATED LEUCINE-RICH REPEAT NEURONAL PROTEIN"/>
    <property type="match status" value="1"/>
</dbReference>
<evidence type="ECO:0000256" key="4">
    <source>
        <dbReference type="SAM" id="SignalP"/>
    </source>
</evidence>
<evidence type="ECO:0000256" key="1">
    <source>
        <dbReference type="ARBA" id="ARBA00022614"/>
    </source>
</evidence>
<dbReference type="GO" id="GO:0031012">
    <property type="term" value="C:extracellular matrix"/>
    <property type="evidence" value="ECO:0007669"/>
    <property type="project" value="TreeGrafter"/>
</dbReference>
<comment type="caution">
    <text evidence="5">The sequence shown here is derived from an EMBL/GenBank/DDBJ whole genome shotgun (WGS) entry which is preliminary data.</text>
</comment>
<evidence type="ECO:0000313" key="5">
    <source>
        <dbReference type="EMBL" id="CAL4066498.1"/>
    </source>
</evidence>
<protein>
    <submittedName>
        <fullName evidence="5">Uncharacterized protein</fullName>
    </submittedName>
</protein>
<reference evidence="5 6" key="1">
    <citation type="submission" date="2024-05" db="EMBL/GenBank/DDBJ databases">
        <authorList>
            <person name="Wallberg A."/>
        </authorList>
    </citation>
    <scope>NUCLEOTIDE SEQUENCE [LARGE SCALE GENOMIC DNA]</scope>
</reference>
<dbReference type="EMBL" id="CAXKWB010002277">
    <property type="protein sequence ID" value="CAL4066498.1"/>
    <property type="molecule type" value="Genomic_DNA"/>
</dbReference>
<dbReference type="InterPro" id="IPR032675">
    <property type="entry name" value="LRR_dom_sf"/>
</dbReference>
<keyword evidence="6" id="KW-1185">Reference proteome</keyword>
<evidence type="ECO:0000313" key="6">
    <source>
        <dbReference type="Proteomes" id="UP001497623"/>
    </source>
</evidence>
<evidence type="ECO:0000256" key="3">
    <source>
        <dbReference type="ARBA" id="ARBA00022737"/>
    </source>
</evidence>
<dbReference type="GO" id="GO:0005615">
    <property type="term" value="C:extracellular space"/>
    <property type="evidence" value="ECO:0007669"/>
    <property type="project" value="TreeGrafter"/>
</dbReference>
<dbReference type="SMART" id="SM00369">
    <property type="entry name" value="LRR_TYP"/>
    <property type="match status" value="3"/>
</dbReference>
<dbReference type="PANTHER" id="PTHR24373:SF396">
    <property type="entry name" value="LEUCINE RICH REPEATS AND IMMUNOGLOBULIN LIKE DOMAINS 1"/>
    <property type="match status" value="1"/>
</dbReference>
<dbReference type="Proteomes" id="UP001497623">
    <property type="component" value="Unassembled WGS sequence"/>
</dbReference>
<keyword evidence="2 4" id="KW-0732">Signal</keyword>
<proteinExistence type="predicted"/>
<dbReference type="InterPro" id="IPR050328">
    <property type="entry name" value="Dev_Immune_Receptor"/>
</dbReference>
<feature type="signal peptide" evidence="4">
    <location>
        <begin position="1"/>
        <end position="25"/>
    </location>
</feature>
<keyword evidence="3" id="KW-0677">Repeat</keyword>
<dbReference type="Gene3D" id="3.80.10.10">
    <property type="entry name" value="Ribonuclease Inhibitor"/>
    <property type="match status" value="2"/>
</dbReference>
<dbReference type="AlphaFoldDB" id="A0AAV2Q1B9"/>